<evidence type="ECO:0000256" key="2">
    <source>
        <dbReference type="ARBA" id="ARBA00023034"/>
    </source>
</evidence>
<dbReference type="Pfam" id="PF05719">
    <property type="entry name" value="GPP34"/>
    <property type="match status" value="1"/>
</dbReference>
<dbReference type="GO" id="GO:0012505">
    <property type="term" value="C:endomembrane system"/>
    <property type="evidence" value="ECO:0007669"/>
    <property type="project" value="UniProtKB-ARBA"/>
</dbReference>
<evidence type="ECO:0000313" key="6">
    <source>
        <dbReference type="Proteomes" id="UP000030011"/>
    </source>
</evidence>
<comment type="subcellular location">
    <subcellularLocation>
        <location evidence="1">Golgi apparatus membrane</location>
        <topology evidence="1">Peripheral membrane protein</topology>
        <orientation evidence="1">Cytoplasmic side</orientation>
    </subcellularLocation>
</comment>
<keyword evidence="3" id="KW-0446">Lipid-binding</keyword>
<dbReference type="GO" id="GO:0070273">
    <property type="term" value="F:phosphatidylinositol-4-phosphate binding"/>
    <property type="evidence" value="ECO:0007669"/>
    <property type="project" value="InterPro"/>
</dbReference>
<dbReference type="InterPro" id="IPR008628">
    <property type="entry name" value="GPP34-like"/>
</dbReference>
<accession>A0A0A0JNW0</accession>
<dbReference type="Proteomes" id="UP000030011">
    <property type="component" value="Unassembled WGS sequence"/>
</dbReference>
<dbReference type="AlphaFoldDB" id="A0A0A0JNW0"/>
<dbReference type="eggNOG" id="ENOG50331SS">
    <property type="taxonomic scope" value="Bacteria"/>
</dbReference>
<dbReference type="OrthoDB" id="4962633at2"/>
<organism evidence="5 6">
    <name type="scientific">Knoellia subterranea KCTC 19937</name>
    <dbReference type="NCBI Taxonomy" id="1385521"/>
    <lineage>
        <taxon>Bacteria</taxon>
        <taxon>Bacillati</taxon>
        <taxon>Actinomycetota</taxon>
        <taxon>Actinomycetes</taxon>
        <taxon>Micrococcales</taxon>
        <taxon>Intrasporangiaceae</taxon>
        <taxon>Knoellia</taxon>
    </lineage>
</organism>
<gene>
    <name evidence="5" type="ORF">N803_15440</name>
</gene>
<comment type="caution">
    <text evidence="5">The sequence shown here is derived from an EMBL/GenBank/DDBJ whole genome shotgun (WGS) entry which is preliminary data.</text>
</comment>
<dbReference type="RefSeq" id="WP_035905456.1">
    <property type="nucleotide sequence ID" value="NZ_AVPK01000006.1"/>
</dbReference>
<dbReference type="GO" id="GO:0005737">
    <property type="term" value="C:cytoplasm"/>
    <property type="evidence" value="ECO:0007669"/>
    <property type="project" value="UniProtKB-ARBA"/>
</dbReference>
<proteinExistence type="predicted"/>
<dbReference type="EMBL" id="AVPK01000006">
    <property type="protein sequence ID" value="KGN37306.1"/>
    <property type="molecule type" value="Genomic_DNA"/>
</dbReference>
<evidence type="ECO:0000256" key="1">
    <source>
        <dbReference type="ARBA" id="ARBA00004255"/>
    </source>
</evidence>
<dbReference type="Gene3D" id="1.10.3630.10">
    <property type="entry name" value="yeast vps74-n-term truncation variant domain like"/>
    <property type="match status" value="1"/>
</dbReference>
<evidence type="ECO:0000313" key="5">
    <source>
        <dbReference type="EMBL" id="KGN37306.1"/>
    </source>
</evidence>
<evidence type="ECO:0000256" key="3">
    <source>
        <dbReference type="ARBA" id="ARBA00023121"/>
    </source>
</evidence>
<reference evidence="5 6" key="1">
    <citation type="submission" date="2013-08" db="EMBL/GenBank/DDBJ databases">
        <title>The genome sequence of Knoellia subterranea.</title>
        <authorList>
            <person name="Zhu W."/>
            <person name="Wang G."/>
        </authorList>
    </citation>
    <scope>NUCLEOTIDE SEQUENCE [LARGE SCALE GENOMIC DNA]</scope>
    <source>
        <strain evidence="5 6">KCTC 19937</strain>
    </source>
</reference>
<protein>
    <recommendedName>
        <fullName evidence="7">GPP34 family phosphoprotein</fullName>
    </recommendedName>
</protein>
<keyword evidence="6" id="KW-1185">Reference proteome</keyword>
<evidence type="ECO:0000256" key="4">
    <source>
        <dbReference type="ARBA" id="ARBA00023136"/>
    </source>
</evidence>
<name>A0A0A0JNW0_9MICO</name>
<keyword evidence="4" id="KW-0472">Membrane</keyword>
<dbReference type="STRING" id="1385521.N803_15440"/>
<dbReference type="InterPro" id="IPR038261">
    <property type="entry name" value="GPP34-like_sf"/>
</dbReference>
<sequence>MLIAEELLLQATLPDGRVTSPASSGLDLGLAGALLSELALLERVTLTPNGRLLTQSRAPIGQPTLDAALAVFDQHQGKKPSKVLGKVAKGLRQQLYSGLAAAGEVRPQEAKRFGIFPTTHWVPDPHGRREQTRDAVAQVLLGTAAADARSGSITSLLLAIGAIPSLFEGLGALSGRELTRRAKVISEGNWAGAAVSKAVAEVQAAVNAAIIGAVVASTASAGASSS</sequence>
<evidence type="ECO:0008006" key="7">
    <source>
        <dbReference type="Google" id="ProtNLM"/>
    </source>
</evidence>
<keyword evidence="2" id="KW-0333">Golgi apparatus</keyword>